<reference evidence="3 4" key="1">
    <citation type="journal article" date="2017" name="Gigascience">
        <title>Draft genome of the honey bee ectoparasitic mite, Tropilaelaps mercedesae, is shaped by the parasitic life history.</title>
        <authorList>
            <person name="Dong X."/>
            <person name="Armstrong S.D."/>
            <person name="Xia D."/>
            <person name="Makepeace B.L."/>
            <person name="Darby A.C."/>
            <person name="Kadowaki T."/>
        </authorList>
    </citation>
    <scope>NUCLEOTIDE SEQUENCE [LARGE SCALE GENOMIC DNA]</scope>
    <source>
        <strain evidence="3">Wuxi-XJTLU</strain>
    </source>
</reference>
<accession>A0A1V9XZW6</accession>
<dbReference type="InParanoid" id="A0A1V9XZW6"/>
<feature type="chain" id="PRO_5013161931" evidence="2">
    <location>
        <begin position="23"/>
        <end position="354"/>
    </location>
</feature>
<organism evidence="3 4">
    <name type="scientific">Tropilaelaps mercedesae</name>
    <dbReference type="NCBI Taxonomy" id="418985"/>
    <lineage>
        <taxon>Eukaryota</taxon>
        <taxon>Metazoa</taxon>
        <taxon>Ecdysozoa</taxon>
        <taxon>Arthropoda</taxon>
        <taxon>Chelicerata</taxon>
        <taxon>Arachnida</taxon>
        <taxon>Acari</taxon>
        <taxon>Parasitiformes</taxon>
        <taxon>Mesostigmata</taxon>
        <taxon>Gamasina</taxon>
        <taxon>Dermanyssoidea</taxon>
        <taxon>Laelapidae</taxon>
        <taxon>Tropilaelaps</taxon>
    </lineage>
</organism>
<dbReference type="EMBL" id="MNPL01001584">
    <property type="protein sequence ID" value="OQR79014.1"/>
    <property type="molecule type" value="Genomic_DNA"/>
</dbReference>
<evidence type="ECO:0000313" key="3">
    <source>
        <dbReference type="EMBL" id="OQR79014.1"/>
    </source>
</evidence>
<keyword evidence="4" id="KW-1185">Reference proteome</keyword>
<dbReference type="AlphaFoldDB" id="A0A1V9XZW6"/>
<sequence>MHPFTVLTLAVLLGAPWTGVGAKKHAKLAIGGAAVGGAGAVGAGGGFLAGSHIGSLLKHHGHGQGHSYREHGIGHGPRSEHHEKVIVRHVFLKPHQKFPFPVSPIAPIDPIEPIAVIGRIGPIASAPIVVKKPIAPVTPIIHAAPIAHTAPIARGAPIVQAAPIAPIAPIAPATPSATPIVVKKPDPLYKGHLIVKKLAKSRGHHFVVHGYQFSLGRRPVPVILKKHFLLHPSPLVYKPVFIKKSAIKPIIKPVLPVDKPVIPIVKQEGTPVILKEFEPHAPIIAGPIINEGPLITTHNHAQALVPIIKAAPTAPEPIVEHTAPMLEILGPIFNAPLPSIGNGAYLTPFGNKAW</sequence>
<feature type="signal peptide" evidence="2">
    <location>
        <begin position="1"/>
        <end position="22"/>
    </location>
</feature>
<proteinExistence type="predicted"/>
<keyword evidence="2" id="KW-0732">Signal</keyword>
<evidence type="ECO:0000313" key="4">
    <source>
        <dbReference type="Proteomes" id="UP000192247"/>
    </source>
</evidence>
<feature type="compositionally biased region" description="Basic and acidic residues" evidence="1">
    <location>
        <begin position="67"/>
        <end position="79"/>
    </location>
</feature>
<evidence type="ECO:0000256" key="2">
    <source>
        <dbReference type="SAM" id="SignalP"/>
    </source>
</evidence>
<name>A0A1V9XZW6_9ACAR</name>
<feature type="region of interest" description="Disordered" evidence="1">
    <location>
        <begin position="59"/>
        <end position="79"/>
    </location>
</feature>
<comment type="caution">
    <text evidence="3">The sequence shown here is derived from an EMBL/GenBank/DDBJ whole genome shotgun (WGS) entry which is preliminary data.</text>
</comment>
<evidence type="ECO:0000256" key="1">
    <source>
        <dbReference type="SAM" id="MobiDB-lite"/>
    </source>
</evidence>
<protein>
    <submittedName>
        <fullName evidence="3">Uncharacterized protein</fullName>
    </submittedName>
</protein>
<dbReference type="OrthoDB" id="10581036at2759"/>
<dbReference type="Proteomes" id="UP000192247">
    <property type="component" value="Unassembled WGS sequence"/>
</dbReference>
<gene>
    <name evidence="3" type="ORF">BIW11_00213</name>
</gene>